<dbReference type="EMBL" id="JAULSU010000006">
    <property type="protein sequence ID" value="KAK0613867.1"/>
    <property type="molecule type" value="Genomic_DNA"/>
</dbReference>
<evidence type="ECO:0000313" key="3">
    <source>
        <dbReference type="Proteomes" id="UP001175000"/>
    </source>
</evidence>
<comment type="caution">
    <text evidence="2">The sequence shown here is derived from an EMBL/GenBank/DDBJ whole genome shotgun (WGS) entry which is preliminary data.</text>
</comment>
<dbReference type="Proteomes" id="UP001175000">
    <property type="component" value="Unassembled WGS sequence"/>
</dbReference>
<feature type="region of interest" description="Disordered" evidence="1">
    <location>
        <begin position="1"/>
        <end position="38"/>
    </location>
</feature>
<dbReference type="AlphaFoldDB" id="A0AA40BUA1"/>
<evidence type="ECO:0000256" key="1">
    <source>
        <dbReference type="SAM" id="MobiDB-lite"/>
    </source>
</evidence>
<gene>
    <name evidence="2" type="ORF">B0T14DRAFT_569868</name>
</gene>
<organism evidence="2 3">
    <name type="scientific">Immersiella caudata</name>
    <dbReference type="NCBI Taxonomy" id="314043"/>
    <lineage>
        <taxon>Eukaryota</taxon>
        <taxon>Fungi</taxon>
        <taxon>Dikarya</taxon>
        <taxon>Ascomycota</taxon>
        <taxon>Pezizomycotina</taxon>
        <taxon>Sordariomycetes</taxon>
        <taxon>Sordariomycetidae</taxon>
        <taxon>Sordariales</taxon>
        <taxon>Lasiosphaeriaceae</taxon>
        <taxon>Immersiella</taxon>
    </lineage>
</organism>
<name>A0AA40BUA1_9PEZI</name>
<proteinExistence type="predicted"/>
<protein>
    <submittedName>
        <fullName evidence="2">Uncharacterized protein</fullName>
    </submittedName>
</protein>
<accession>A0AA40BUA1</accession>
<reference evidence="2" key="1">
    <citation type="submission" date="2023-06" db="EMBL/GenBank/DDBJ databases">
        <title>Genome-scale phylogeny and comparative genomics of the fungal order Sordariales.</title>
        <authorList>
            <consortium name="Lawrence Berkeley National Laboratory"/>
            <person name="Hensen N."/>
            <person name="Bonometti L."/>
            <person name="Westerberg I."/>
            <person name="Brannstrom I.O."/>
            <person name="Guillou S."/>
            <person name="Cros-Aarteil S."/>
            <person name="Calhoun S."/>
            <person name="Haridas S."/>
            <person name="Kuo A."/>
            <person name="Mondo S."/>
            <person name="Pangilinan J."/>
            <person name="Riley R."/>
            <person name="Labutti K."/>
            <person name="Andreopoulos B."/>
            <person name="Lipzen A."/>
            <person name="Chen C."/>
            <person name="Yanf M."/>
            <person name="Daum C."/>
            <person name="Ng V."/>
            <person name="Clum A."/>
            <person name="Steindorff A."/>
            <person name="Ohm R."/>
            <person name="Martin F."/>
            <person name="Silar P."/>
            <person name="Natvig D."/>
            <person name="Lalanne C."/>
            <person name="Gautier V."/>
            <person name="Ament-Velasquez S.L."/>
            <person name="Kruys A."/>
            <person name="Hutchinson M.I."/>
            <person name="Powell A.J."/>
            <person name="Barry K."/>
            <person name="Miller A.N."/>
            <person name="Grigoriev I.V."/>
            <person name="Debuchy R."/>
            <person name="Gladieux P."/>
            <person name="Thoren M.H."/>
            <person name="Johannesson H."/>
        </authorList>
    </citation>
    <scope>NUCLEOTIDE SEQUENCE</scope>
    <source>
        <strain evidence="2">CBS 606.72</strain>
    </source>
</reference>
<keyword evidence="3" id="KW-1185">Reference proteome</keyword>
<evidence type="ECO:0000313" key="2">
    <source>
        <dbReference type="EMBL" id="KAK0613867.1"/>
    </source>
</evidence>
<sequence length="150" mass="16944">MQGDNDSAQPARLESDVNPSTQGGKASGPGGIEHNGQPRIFYRYSERKFWINIRDSKEKDQLKPVALGEGTASQKAALESFEEFVRGREPRLPNFPHGVPDTFEFKQYVPFEDNLVELINLLTRNEMENDDLAYWSGASMEEKDMDFGGI</sequence>